<sequence>MYIHFNIADNIGENQVMTDLPKKTKLSKKDGQLLIRINSAERDEFISLCDELDTSAARELRKFIRSFVKAHKEANTETKE</sequence>
<comment type="caution">
    <text evidence="1">The sequence shown here is derived from an EMBL/GenBank/DDBJ whole genome shotgun (WGS) entry which is preliminary data.</text>
</comment>
<reference evidence="1 2" key="1">
    <citation type="submission" date="2019-03" db="EMBL/GenBank/DDBJ databases">
        <title>Genomic analyses of the natural microbiome of Caenorhabditis elegans.</title>
        <authorList>
            <person name="Samuel B."/>
        </authorList>
    </citation>
    <scope>NUCLEOTIDE SEQUENCE [LARGE SCALE GENOMIC DNA]</scope>
    <source>
        <strain evidence="1 2">JUb89</strain>
    </source>
</reference>
<dbReference type="EMBL" id="SLVJ01000004">
    <property type="protein sequence ID" value="TCM68686.1"/>
    <property type="molecule type" value="Genomic_DNA"/>
</dbReference>
<proteinExistence type="predicted"/>
<evidence type="ECO:0000313" key="2">
    <source>
        <dbReference type="Proteomes" id="UP000294963"/>
    </source>
</evidence>
<dbReference type="AlphaFoldDB" id="A0A4R1XX84"/>
<gene>
    <name evidence="1" type="ORF">EC844_10462</name>
</gene>
<organism evidence="1 2">
    <name type="scientific">Acinetobacter calcoaceticus</name>
    <dbReference type="NCBI Taxonomy" id="471"/>
    <lineage>
        <taxon>Bacteria</taxon>
        <taxon>Pseudomonadati</taxon>
        <taxon>Pseudomonadota</taxon>
        <taxon>Gammaproteobacteria</taxon>
        <taxon>Moraxellales</taxon>
        <taxon>Moraxellaceae</taxon>
        <taxon>Acinetobacter</taxon>
        <taxon>Acinetobacter calcoaceticus/baumannii complex</taxon>
    </lineage>
</organism>
<protein>
    <submittedName>
        <fullName evidence="1">Uncharacterized protein</fullName>
    </submittedName>
</protein>
<accession>A0A4R1XX84</accession>
<dbReference type="Proteomes" id="UP000294963">
    <property type="component" value="Unassembled WGS sequence"/>
</dbReference>
<keyword evidence="2" id="KW-1185">Reference proteome</keyword>
<evidence type="ECO:0000313" key="1">
    <source>
        <dbReference type="EMBL" id="TCM68686.1"/>
    </source>
</evidence>
<name>A0A4R1XX84_ACICA</name>